<protein>
    <submittedName>
        <fullName evidence="1">Uncharacterized protein</fullName>
    </submittedName>
</protein>
<sequence length="155" mass="17963">MAFYESLYPLWAVDRGISKQVLSIFEFNPRIVKQCLYQRVKKDQVEILKGQAIVSDLTFTGTDLKNPMWSVDKAEMNQDIVTEIVDHKTKINIGFEEPIESSLPYMAVTRVQRFPVHRDWYMEGDYLVDVGALPDIQDGPRHPLSLYKLQISCDH</sequence>
<organism evidence="1 2">
    <name type="scientific">Thanatephorus cucumeris (strain AG1-IB / isolate 7/3/14)</name>
    <name type="common">Lettuce bottom rot fungus</name>
    <name type="synonym">Rhizoctonia solani</name>
    <dbReference type="NCBI Taxonomy" id="1108050"/>
    <lineage>
        <taxon>Eukaryota</taxon>
        <taxon>Fungi</taxon>
        <taxon>Dikarya</taxon>
        <taxon>Basidiomycota</taxon>
        <taxon>Agaricomycotina</taxon>
        <taxon>Agaricomycetes</taxon>
        <taxon>Cantharellales</taxon>
        <taxon>Ceratobasidiaceae</taxon>
        <taxon>Rhizoctonia</taxon>
        <taxon>Rhizoctonia solani AG-1</taxon>
    </lineage>
</organism>
<evidence type="ECO:0000313" key="1">
    <source>
        <dbReference type="EMBL" id="CEL57188.1"/>
    </source>
</evidence>
<dbReference type="EMBL" id="LN679127">
    <property type="protein sequence ID" value="CEL57188.1"/>
    <property type="molecule type" value="Genomic_DNA"/>
</dbReference>
<evidence type="ECO:0000313" key="2">
    <source>
        <dbReference type="Proteomes" id="UP000059188"/>
    </source>
</evidence>
<accession>A0A0B7FLV5</accession>
<proteinExistence type="predicted"/>
<name>A0A0B7FLV5_THACB</name>
<reference evidence="1 2" key="1">
    <citation type="submission" date="2014-11" db="EMBL/GenBank/DDBJ databases">
        <authorList>
            <person name="Wibberg Daniel"/>
        </authorList>
    </citation>
    <scope>NUCLEOTIDE SEQUENCE [LARGE SCALE GENOMIC DNA]</scope>
    <source>
        <strain evidence="1">Rhizoctonia solani AG1-IB 7/3/14</strain>
    </source>
</reference>
<dbReference type="AlphaFoldDB" id="A0A0B7FLV5"/>
<keyword evidence="2" id="KW-1185">Reference proteome</keyword>
<gene>
    <name evidence="1" type="ORF">RSOLAG1IB_08421</name>
</gene>
<dbReference type="Proteomes" id="UP000059188">
    <property type="component" value="Unassembled WGS sequence"/>
</dbReference>